<evidence type="ECO:0000313" key="2">
    <source>
        <dbReference type="EMBL" id="MBC8318001.1"/>
    </source>
</evidence>
<reference evidence="2 3" key="1">
    <citation type="submission" date="2020-08" db="EMBL/GenBank/DDBJ databases">
        <title>Bridging the membrane lipid divide: bacteria of the FCB group superphylum have the potential to synthesize archaeal ether lipids.</title>
        <authorList>
            <person name="Villanueva L."/>
            <person name="Von Meijenfeldt F.A.B."/>
            <person name="Westbye A.B."/>
            <person name="Yadav S."/>
            <person name="Hopmans E.C."/>
            <person name="Dutilh B.E."/>
            <person name="Sinninghe Damste J.S."/>
        </authorList>
    </citation>
    <scope>NUCLEOTIDE SEQUENCE [LARGE SCALE GENOMIC DNA]</scope>
    <source>
        <strain evidence="2">NIOZ-UU47</strain>
    </source>
</reference>
<proteinExistence type="predicted"/>
<dbReference type="AlphaFoldDB" id="A0A8J6NCF8"/>
<dbReference type="InterPro" id="IPR025751">
    <property type="entry name" value="RsbRD_N_dom"/>
</dbReference>
<gene>
    <name evidence="2" type="ORF">H8E41_08845</name>
</gene>
<name>A0A8J6NCF8_9BACT</name>
<organism evidence="2 3">
    <name type="scientific">Candidatus Desulfobia pelagia</name>
    <dbReference type="NCBI Taxonomy" id="2841692"/>
    <lineage>
        <taxon>Bacteria</taxon>
        <taxon>Pseudomonadati</taxon>
        <taxon>Thermodesulfobacteriota</taxon>
        <taxon>Desulfobulbia</taxon>
        <taxon>Desulfobulbales</taxon>
        <taxon>Desulfobulbaceae</taxon>
        <taxon>Candidatus Desulfobia</taxon>
    </lineage>
</organism>
<sequence>MQLDKLLVENREIILKQWKDCLLTKFAPETILFFQKQKDQFANPMGHKISVGLAELFDVICDTSSREVETPSLGQLIKLRAVQQVSASDAVSFVIQLKKIVRKECLSNIKTRESYEEWLAFDVRVDTAVLAVFDMFMASREQIYKVRVNELSSGRLNGAVCPSAMMKKEQEQQAQAAADIPALK</sequence>
<accession>A0A8J6NCF8</accession>
<dbReference type="Proteomes" id="UP000614424">
    <property type="component" value="Unassembled WGS sequence"/>
</dbReference>
<evidence type="ECO:0000313" key="3">
    <source>
        <dbReference type="Proteomes" id="UP000614424"/>
    </source>
</evidence>
<comment type="caution">
    <text evidence="2">The sequence shown here is derived from an EMBL/GenBank/DDBJ whole genome shotgun (WGS) entry which is preliminary data.</text>
</comment>
<evidence type="ECO:0000259" key="1">
    <source>
        <dbReference type="Pfam" id="PF14361"/>
    </source>
</evidence>
<dbReference type="EMBL" id="JACNJZ010000121">
    <property type="protein sequence ID" value="MBC8318001.1"/>
    <property type="molecule type" value="Genomic_DNA"/>
</dbReference>
<protein>
    <submittedName>
        <fullName evidence="2">RsbRD N-terminal domain-containing protein</fullName>
    </submittedName>
</protein>
<feature type="domain" description="RsbT co-antagonist protein RsbRD N-terminal" evidence="1">
    <location>
        <begin position="35"/>
        <end position="148"/>
    </location>
</feature>
<dbReference type="Pfam" id="PF14361">
    <property type="entry name" value="RsbRD_N"/>
    <property type="match status" value="1"/>
</dbReference>